<dbReference type="InterPro" id="IPR036770">
    <property type="entry name" value="Ankyrin_rpt-contain_sf"/>
</dbReference>
<evidence type="ECO:0000313" key="2">
    <source>
        <dbReference type="Proteomes" id="UP000248961"/>
    </source>
</evidence>
<dbReference type="Gene3D" id="1.25.40.20">
    <property type="entry name" value="Ankyrin repeat-containing domain"/>
    <property type="match status" value="1"/>
</dbReference>
<proteinExistence type="predicted"/>
<dbReference type="EMBL" id="KZ824306">
    <property type="protein sequence ID" value="RAL09216.1"/>
    <property type="molecule type" value="Genomic_DNA"/>
</dbReference>
<organism evidence="1 2">
    <name type="scientific">Aspergillus homomorphus (strain CBS 101889)</name>
    <dbReference type="NCBI Taxonomy" id="1450537"/>
    <lineage>
        <taxon>Eukaryota</taxon>
        <taxon>Fungi</taxon>
        <taxon>Dikarya</taxon>
        <taxon>Ascomycota</taxon>
        <taxon>Pezizomycotina</taxon>
        <taxon>Eurotiomycetes</taxon>
        <taxon>Eurotiomycetidae</taxon>
        <taxon>Eurotiales</taxon>
        <taxon>Aspergillaceae</taxon>
        <taxon>Aspergillus</taxon>
        <taxon>Aspergillus subgen. Circumdati</taxon>
    </lineage>
</organism>
<sequence length="460" mass="53110">METIAIMETLSPMETLKTLPTAKPTDGKLSSPVPGPGTCTRLEDLPMDVFLLYIVTQLHRRDLRNLRLAAPDLVHTLGAVLQRRCLGWAMPSAATYERCMERSENGHLQAIRLPEPLEVSFMRNWVFYHSDLTHQPFALAILEGRCGVVRNVLDAGLNPHSLYDLYGTPFWFLVIRNRTVKMLELFLAYPGIDVNQQTSWHTLVLDDLPAGRWHGCQRQYPQLWFDKHTILRDEPEEIQEDTVKIMEMLLARGARFNTLDFLRFMVCRPRGLELLRQAIRNANYVDDGSGKLLMHLAYALRFLSQTVVDVLLQELPDARTRKVGCLVRDALERRGHFRRWGRPSWRMIAHMIEEGFPLGSLAGLPNAEFVELAIVLDKLTPNPRWHGSDELPARARQRWSRLAELLLARPELQQAGFQQWRDPVTMLKDPLRSAVVSRDWLRVNTLLRQNTGQWQRMKGY</sequence>
<accession>A0A395HNM1</accession>
<dbReference type="AlphaFoldDB" id="A0A395HNM1"/>
<dbReference type="OrthoDB" id="539213at2759"/>
<dbReference type="SUPFAM" id="SSF48403">
    <property type="entry name" value="Ankyrin repeat"/>
    <property type="match status" value="1"/>
</dbReference>
<keyword evidence="2" id="KW-1185">Reference proteome</keyword>
<dbReference type="RefSeq" id="XP_025548370.1">
    <property type="nucleotide sequence ID" value="XM_025695736.1"/>
</dbReference>
<dbReference type="GeneID" id="37200025"/>
<dbReference type="Proteomes" id="UP000248961">
    <property type="component" value="Unassembled WGS sequence"/>
</dbReference>
<protein>
    <submittedName>
        <fullName evidence="1">Uncharacterized protein</fullName>
    </submittedName>
</protein>
<dbReference type="VEuPathDB" id="FungiDB:BO97DRAFT_407919"/>
<name>A0A395HNM1_ASPHC</name>
<gene>
    <name evidence="1" type="ORF">BO97DRAFT_407919</name>
</gene>
<evidence type="ECO:0000313" key="1">
    <source>
        <dbReference type="EMBL" id="RAL09216.1"/>
    </source>
</evidence>
<reference evidence="1 2" key="1">
    <citation type="submission" date="2018-02" db="EMBL/GenBank/DDBJ databases">
        <title>The genomes of Aspergillus section Nigri reveals drivers in fungal speciation.</title>
        <authorList>
            <consortium name="DOE Joint Genome Institute"/>
            <person name="Vesth T.C."/>
            <person name="Nybo J."/>
            <person name="Theobald S."/>
            <person name="Brandl J."/>
            <person name="Frisvad J.C."/>
            <person name="Nielsen K.F."/>
            <person name="Lyhne E.K."/>
            <person name="Kogle M.E."/>
            <person name="Kuo A."/>
            <person name="Riley R."/>
            <person name="Clum A."/>
            <person name="Nolan M."/>
            <person name="Lipzen A."/>
            <person name="Salamov A."/>
            <person name="Henrissat B."/>
            <person name="Wiebenga A."/>
            <person name="De vries R.P."/>
            <person name="Grigoriev I.V."/>
            <person name="Mortensen U.H."/>
            <person name="Andersen M.R."/>
            <person name="Baker S.E."/>
        </authorList>
    </citation>
    <scope>NUCLEOTIDE SEQUENCE [LARGE SCALE GENOMIC DNA]</scope>
    <source>
        <strain evidence="1 2">CBS 101889</strain>
    </source>
</reference>